<dbReference type="GO" id="GO:0045944">
    <property type="term" value="P:positive regulation of transcription by RNA polymerase II"/>
    <property type="evidence" value="ECO:0007669"/>
    <property type="project" value="TreeGrafter"/>
</dbReference>
<feature type="compositionally biased region" description="Basic and acidic residues" evidence="9">
    <location>
        <begin position="160"/>
        <end position="175"/>
    </location>
</feature>
<reference evidence="12" key="1">
    <citation type="submission" date="2017-02" db="UniProtKB">
        <authorList>
            <consortium name="WormBaseParasite"/>
        </authorList>
    </citation>
    <scope>IDENTIFICATION</scope>
</reference>
<dbReference type="SMART" id="SM00401">
    <property type="entry name" value="ZnF_GATA"/>
    <property type="match status" value="1"/>
</dbReference>
<evidence type="ECO:0000256" key="6">
    <source>
        <dbReference type="ARBA" id="ARBA00023163"/>
    </source>
</evidence>
<feature type="domain" description="GATA-type" evidence="10">
    <location>
        <begin position="326"/>
        <end position="374"/>
    </location>
</feature>
<keyword evidence="4" id="KW-0862">Zinc</keyword>
<dbReference type="GO" id="GO:0008270">
    <property type="term" value="F:zinc ion binding"/>
    <property type="evidence" value="ECO:0007669"/>
    <property type="project" value="UniProtKB-KW"/>
</dbReference>
<keyword evidence="7" id="KW-0539">Nucleus</keyword>
<feature type="region of interest" description="Disordered" evidence="9">
    <location>
        <begin position="156"/>
        <end position="180"/>
    </location>
</feature>
<feature type="region of interest" description="Disordered" evidence="9">
    <location>
        <begin position="300"/>
        <end position="322"/>
    </location>
</feature>
<dbReference type="GO" id="GO:0000978">
    <property type="term" value="F:RNA polymerase II cis-regulatory region sequence-specific DNA binding"/>
    <property type="evidence" value="ECO:0007669"/>
    <property type="project" value="TreeGrafter"/>
</dbReference>
<evidence type="ECO:0000256" key="3">
    <source>
        <dbReference type="ARBA" id="ARBA00022771"/>
    </source>
</evidence>
<evidence type="ECO:0000256" key="4">
    <source>
        <dbReference type="ARBA" id="ARBA00022833"/>
    </source>
</evidence>
<comment type="subcellular location">
    <subcellularLocation>
        <location evidence="1">Nucleus</location>
    </subcellularLocation>
</comment>
<dbReference type="Gene3D" id="3.30.50.10">
    <property type="entry name" value="Erythroid Transcription Factor GATA-1, subunit A"/>
    <property type="match status" value="1"/>
</dbReference>
<dbReference type="SUPFAM" id="SSF57716">
    <property type="entry name" value="Glucocorticoid receptor-like (DNA-binding domain)"/>
    <property type="match status" value="1"/>
</dbReference>
<dbReference type="PANTHER" id="PTHR10071">
    <property type="entry name" value="TRANSCRIPTION FACTOR GATA FAMILY MEMBER"/>
    <property type="match status" value="1"/>
</dbReference>
<evidence type="ECO:0000256" key="2">
    <source>
        <dbReference type="ARBA" id="ARBA00022723"/>
    </source>
</evidence>
<organism evidence="11 12">
    <name type="scientific">Parastrongyloides trichosuri</name>
    <name type="common">Possum-specific nematode worm</name>
    <dbReference type="NCBI Taxonomy" id="131310"/>
    <lineage>
        <taxon>Eukaryota</taxon>
        <taxon>Metazoa</taxon>
        <taxon>Ecdysozoa</taxon>
        <taxon>Nematoda</taxon>
        <taxon>Chromadorea</taxon>
        <taxon>Rhabditida</taxon>
        <taxon>Tylenchina</taxon>
        <taxon>Panagrolaimomorpha</taxon>
        <taxon>Strongyloidoidea</taxon>
        <taxon>Strongyloididae</taxon>
        <taxon>Parastrongyloides</taxon>
    </lineage>
</organism>
<dbReference type="InterPro" id="IPR013088">
    <property type="entry name" value="Znf_NHR/GATA"/>
</dbReference>
<proteinExistence type="predicted"/>
<keyword evidence="5" id="KW-0805">Transcription regulation</keyword>
<dbReference type="PROSITE" id="PS00344">
    <property type="entry name" value="GATA_ZN_FINGER_1"/>
    <property type="match status" value="1"/>
</dbReference>
<evidence type="ECO:0000256" key="7">
    <source>
        <dbReference type="ARBA" id="ARBA00023242"/>
    </source>
</evidence>
<accession>A0A0N4ZCN7</accession>
<feature type="compositionally biased region" description="Polar residues" evidence="9">
    <location>
        <begin position="311"/>
        <end position="322"/>
    </location>
</feature>
<protein>
    <submittedName>
        <fullName evidence="12">GATA-type domain-containing protein</fullName>
    </submittedName>
</protein>
<feature type="region of interest" description="Disordered" evidence="9">
    <location>
        <begin position="376"/>
        <end position="397"/>
    </location>
</feature>
<dbReference type="GO" id="GO:0045165">
    <property type="term" value="P:cell fate commitment"/>
    <property type="evidence" value="ECO:0007669"/>
    <property type="project" value="TreeGrafter"/>
</dbReference>
<dbReference type="PROSITE" id="PS50114">
    <property type="entry name" value="GATA_ZN_FINGER_2"/>
    <property type="match status" value="1"/>
</dbReference>
<evidence type="ECO:0000259" key="10">
    <source>
        <dbReference type="PROSITE" id="PS50114"/>
    </source>
</evidence>
<dbReference type="CDD" id="cd00202">
    <property type="entry name" value="ZnF_GATA"/>
    <property type="match status" value="1"/>
</dbReference>
<keyword evidence="6" id="KW-0804">Transcription</keyword>
<keyword evidence="11" id="KW-1185">Reference proteome</keyword>
<dbReference type="GO" id="GO:0005634">
    <property type="term" value="C:nucleus"/>
    <property type="evidence" value="ECO:0007669"/>
    <property type="project" value="UniProtKB-SubCell"/>
</dbReference>
<keyword evidence="2" id="KW-0479">Metal-binding</keyword>
<dbReference type="AlphaFoldDB" id="A0A0N4ZCN7"/>
<dbReference type="InterPro" id="IPR039355">
    <property type="entry name" value="Transcription_factor_GATA"/>
</dbReference>
<dbReference type="GO" id="GO:0000122">
    <property type="term" value="P:negative regulation of transcription by RNA polymerase II"/>
    <property type="evidence" value="ECO:0007669"/>
    <property type="project" value="TreeGrafter"/>
</dbReference>
<evidence type="ECO:0000256" key="8">
    <source>
        <dbReference type="PROSITE-ProRule" id="PRU00094"/>
    </source>
</evidence>
<dbReference type="GO" id="GO:0000981">
    <property type="term" value="F:DNA-binding transcription factor activity, RNA polymerase II-specific"/>
    <property type="evidence" value="ECO:0007669"/>
    <property type="project" value="TreeGrafter"/>
</dbReference>
<dbReference type="PANTHER" id="PTHR10071:SF281">
    <property type="entry name" value="BOX A-BINDING FACTOR-RELATED"/>
    <property type="match status" value="1"/>
</dbReference>
<dbReference type="PRINTS" id="PR00619">
    <property type="entry name" value="GATAZNFINGER"/>
</dbReference>
<dbReference type="InterPro" id="IPR000679">
    <property type="entry name" value="Znf_GATA"/>
</dbReference>
<evidence type="ECO:0000313" key="12">
    <source>
        <dbReference type="WBParaSite" id="PTRK_0000528900.1"/>
    </source>
</evidence>
<evidence type="ECO:0000256" key="1">
    <source>
        <dbReference type="ARBA" id="ARBA00004123"/>
    </source>
</evidence>
<keyword evidence="3 8" id="KW-0863">Zinc-finger</keyword>
<evidence type="ECO:0000256" key="5">
    <source>
        <dbReference type="ARBA" id="ARBA00023015"/>
    </source>
</evidence>
<name>A0A0N4ZCN7_PARTI</name>
<dbReference type="WBParaSite" id="PTRK_0000528900.1">
    <property type="protein sequence ID" value="PTRK_0000528900.1"/>
    <property type="gene ID" value="PTRK_0000528900"/>
</dbReference>
<evidence type="ECO:0000256" key="9">
    <source>
        <dbReference type="SAM" id="MobiDB-lite"/>
    </source>
</evidence>
<feature type="compositionally biased region" description="Polar residues" evidence="9">
    <location>
        <begin position="386"/>
        <end position="397"/>
    </location>
</feature>
<sequence length="428" mass="48641">MLLSVSKEKSNFNTVSNSLECCKCNDCRLFKHEVRTSFQHIMNVLNRIMQKVDSDQHARSTIAISPVSDLAYSVNQALDAISSINTHENENNHSTLNESNSHFMNILSNNEKNSTFNTVTKQTSPSGPNSVENSFLNESLSDESIKKKLKSENFQPINIDEEKSGNNENNNDRFKSLLSNSNTEKISNNLNEFSTKKINEVDNQINLEINENVNIAMPIQLFDNIFQTNSNLSQINMLHFTPDVLPTVNNYRFQTTQNDITSQQIIATLDAIKNSQSSYSQMMNKNLCHLQTQQLIKNEEEMSENNSTESVQESTNNSELSPGITKCSNCNTTTTTAWRRSDKGTLVCNACGLYFRLHRQNRPVHMRKDFIQQRFRKKKDEDMEQSDGNVINQNGSSPSELLSITNLLEINQSLLQLKQQQAVTEKMS</sequence>
<dbReference type="Proteomes" id="UP000038045">
    <property type="component" value="Unplaced"/>
</dbReference>
<evidence type="ECO:0000313" key="11">
    <source>
        <dbReference type="Proteomes" id="UP000038045"/>
    </source>
</evidence>
<dbReference type="Pfam" id="PF00320">
    <property type="entry name" value="GATA"/>
    <property type="match status" value="1"/>
</dbReference>
<dbReference type="STRING" id="131310.A0A0N4ZCN7"/>